<keyword evidence="6 11" id="KW-0698">rRNA processing</keyword>
<evidence type="ECO:0000256" key="1">
    <source>
        <dbReference type="ARBA" id="ARBA00004604"/>
    </source>
</evidence>
<evidence type="ECO:0000313" key="13">
    <source>
        <dbReference type="EMBL" id="KAJ5358406.1"/>
    </source>
</evidence>
<comment type="subcellular location">
    <subcellularLocation>
        <location evidence="1 11">Nucleus</location>
        <location evidence="1 11">Nucleolus</location>
    </subcellularLocation>
</comment>
<evidence type="ECO:0000256" key="6">
    <source>
        <dbReference type="ARBA" id="ARBA00022552"/>
    </source>
</evidence>
<comment type="similarity">
    <text evidence="2 11">Belongs to the RRP36 family.</text>
</comment>
<dbReference type="GO" id="GO:0000462">
    <property type="term" value="P:maturation of SSU-rRNA from tricistronic rRNA transcript (SSU-rRNA, 5.8S rRNA, LSU-rRNA)"/>
    <property type="evidence" value="ECO:0007669"/>
    <property type="project" value="TreeGrafter"/>
</dbReference>
<name>A0A9W9UXG5_9EURO</name>
<evidence type="ECO:0000256" key="12">
    <source>
        <dbReference type="SAM" id="MobiDB-lite"/>
    </source>
</evidence>
<feature type="compositionally biased region" description="Polar residues" evidence="12">
    <location>
        <begin position="57"/>
        <end position="66"/>
    </location>
</feature>
<feature type="compositionally biased region" description="Basic and acidic residues" evidence="12">
    <location>
        <begin position="284"/>
        <end position="313"/>
    </location>
</feature>
<evidence type="ECO:0000313" key="14">
    <source>
        <dbReference type="Proteomes" id="UP001147782"/>
    </source>
</evidence>
<dbReference type="Pfam" id="PF06102">
    <property type="entry name" value="RRP36"/>
    <property type="match status" value="1"/>
</dbReference>
<protein>
    <recommendedName>
        <fullName evidence="4 11">rRNA biogenesis protein RRP36</fullName>
    </recommendedName>
</protein>
<dbReference type="GO" id="GO:0030686">
    <property type="term" value="C:90S preribosome"/>
    <property type="evidence" value="ECO:0007669"/>
    <property type="project" value="TreeGrafter"/>
</dbReference>
<feature type="region of interest" description="Disordered" evidence="12">
    <location>
        <begin position="259"/>
        <end position="389"/>
    </location>
</feature>
<evidence type="ECO:0000256" key="2">
    <source>
        <dbReference type="ARBA" id="ARBA00009418"/>
    </source>
</evidence>
<dbReference type="EMBL" id="JAPZBS010000009">
    <property type="protein sequence ID" value="KAJ5358406.1"/>
    <property type="molecule type" value="Genomic_DNA"/>
</dbReference>
<evidence type="ECO:0000256" key="5">
    <source>
        <dbReference type="ARBA" id="ARBA00022517"/>
    </source>
</evidence>
<feature type="compositionally biased region" description="Low complexity" evidence="12">
    <location>
        <begin position="139"/>
        <end position="152"/>
    </location>
</feature>
<organism evidence="13 14">
    <name type="scientific">Penicillium cataractarum</name>
    <dbReference type="NCBI Taxonomy" id="2100454"/>
    <lineage>
        <taxon>Eukaryota</taxon>
        <taxon>Fungi</taxon>
        <taxon>Dikarya</taxon>
        <taxon>Ascomycota</taxon>
        <taxon>Pezizomycotina</taxon>
        <taxon>Eurotiomycetes</taxon>
        <taxon>Eurotiomycetidae</taxon>
        <taxon>Eurotiales</taxon>
        <taxon>Aspergillaceae</taxon>
        <taxon>Penicillium</taxon>
    </lineage>
</organism>
<keyword evidence="7" id="KW-0175">Coiled coil</keyword>
<dbReference type="RefSeq" id="XP_056549692.1">
    <property type="nucleotide sequence ID" value="XM_056703732.1"/>
</dbReference>
<keyword evidence="8 11" id="KW-0539">Nucleus</keyword>
<dbReference type="OrthoDB" id="448446at2759"/>
<dbReference type="InterPro" id="IPR009292">
    <property type="entry name" value="RRP36"/>
</dbReference>
<comment type="caution">
    <text evidence="13">The sequence shown here is derived from an EMBL/GenBank/DDBJ whole genome shotgun (WGS) entry which is preliminary data.</text>
</comment>
<feature type="compositionally biased region" description="Gly residues" evidence="12">
    <location>
        <begin position="368"/>
        <end position="381"/>
    </location>
</feature>
<comment type="function">
    <text evidence="10 11">Component of the 90S pre-ribosome involved in the maturation of rRNAs. Required for early cleavages of the pre-RNAs in the 40S ribosomal subunit maturation pathway.</text>
</comment>
<dbReference type="GeneID" id="81442911"/>
<evidence type="ECO:0000256" key="8">
    <source>
        <dbReference type="ARBA" id="ARBA00023242"/>
    </source>
</evidence>
<evidence type="ECO:0000256" key="10">
    <source>
        <dbReference type="ARBA" id="ARBA00025053"/>
    </source>
</evidence>
<evidence type="ECO:0000256" key="7">
    <source>
        <dbReference type="ARBA" id="ARBA00023054"/>
    </source>
</evidence>
<dbReference type="PANTHER" id="PTHR21738">
    <property type="entry name" value="RIBOSOMAL RNA PROCESSING PROTEIN 36 HOMOLOG"/>
    <property type="match status" value="1"/>
</dbReference>
<dbReference type="PANTHER" id="PTHR21738:SF0">
    <property type="entry name" value="RIBOSOMAL RNA PROCESSING PROTEIN 36 HOMOLOG"/>
    <property type="match status" value="1"/>
</dbReference>
<gene>
    <name evidence="13" type="ORF">N7496_010819</name>
</gene>
<feature type="compositionally biased region" description="Acidic residues" evidence="12">
    <location>
        <begin position="32"/>
        <end position="46"/>
    </location>
</feature>
<dbReference type="Proteomes" id="UP001147782">
    <property type="component" value="Unassembled WGS sequence"/>
</dbReference>
<evidence type="ECO:0000256" key="3">
    <source>
        <dbReference type="ARBA" id="ARBA00011167"/>
    </source>
</evidence>
<proteinExistence type="inferred from homology"/>
<comment type="subunit">
    <text evidence="3 11">Associates with 90S and pre-40S pre-ribosomal particles.</text>
</comment>
<feature type="compositionally biased region" description="Basic and acidic residues" evidence="12">
    <location>
        <begin position="153"/>
        <end position="169"/>
    </location>
</feature>
<reference evidence="13" key="1">
    <citation type="submission" date="2022-11" db="EMBL/GenBank/DDBJ databases">
        <authorList>
            <person name="Petersen C."/>
        </authorList>
    </citation>
    <scope>NUCLEOTIDE SEQUENCE</scope>
    <source>
        <strain evidence="13">IBT 29864</strain>
    </source>
</reference>
<feature type="compositionally biased region" description="Acidic residues" evidence="12">
    <location>
        <begin position="76"/>
        <end position="108"/>
    </location>
</feature>
<feature type="compositionally biased region" description="Basic and acidic residues" evidence="12">
    <location>
        <begin position="320"/>
        <end position="345"/>
    </location>
</feature>
<feature type="region of interest" description="Disordered" evidence="12">
    <location>
        <begin position="1"/>
        <end position="201"/>
    </location>
</feature>
<keyword evidence="14" id="KW-1185">Reference proteome</keyword>
<dbReference type="GO" id="GO:0005730">
    <property type="term" value="C:nucleolus"/>
    <property type="evidence" value="ECO:0007669"/>
    <property type="project" value="UniProtKB-SubCell"/>
</dbReference>
<keyword evidence="9 11" id="KW-0687">Ribonucleoprotein</keyword>
<evidence type="ECO:0000256" key="4">
    <source>
        <dbReference type="ARBA" id="ARBA00016695"/>
    </source>
</evidence>
<keyword evidence="5 11" id="KW-0690">Ribosome biogenesis</keyword>
<evidence type="ECO:0000256" key="9">
    <source>
        <dbReference type="ARBA" id="ARBA00023274"/>
    </source>
</evidence>
<sequence length="389" mass="43502">MAITDMLNRRVRARPDDEDDVYSEQSNMGDEPSQDEAEEEEEDSDADLQAGDVRTSLRMTESSITNEDYLLKSQDEGSEDDDSNQDSDEDNDNASAFSEEEEDSDANDDIQASLSNISFGALAKAQASMGPKKTKTKATKSTPETTSTASPLDDIRAQIRAAREQKREAAAAALAKDSTSKEKKAARASKHAPMVQSSKYAVSRKRVIVEPPATAKARDPRFDAAVMGHSGKGLNSKASEKNYAFLEEYRASELRDLKRQMAQTKNPEAKEALKRQIRSATDQQKARENRKREEAVISEHKKKEKEAIRDGKKSTPYYLKKSDLKKQVMQKKYEEMGSRDRAKALERRRKKIASKERKDMPMERRGWEGMGGGGEPPARGGGGKRRRLE</sequence>
<dbReference type="AlphaFoldDB" id="A0A9W9UXG5"/>
<reference evidence="13" key="2">
    <citation type="journal article" date="2023" name="IMA Fungus">
        <title>Comparative genomic study of the Penicillium genus elucidates a diverse pangenome and 15 lateral gene transfer events.</title>
        <authorList>
            <person name="Petersen C."/>
            <person name="Sorensen T."/>
            <person name="Nielsen M.R."/>
            <person name="Sondergaard T.E."/>
            <person name="Sorensen J.L."/>
            <person name="Fitzpatrick D.A."/>
            <person name="Frisvad J.C."/>
            <person name="Nielsen K.L."/>
        </authorList>
    </citation>
    <scope>NUCLEOTIDE SEQUENCE</scope>
    <source>
        <strain evidence="13">IBT 29864</strain>
    </source>
</reference>
<evidence type="ECO:0000256" key="11">
    <source>
        <dbReference type="RuleBase" id="RU368027"/>
    </source>
</evidence>
<accession>A0A9W9UXG5</accession>
<feature type="compositionally biased region" description="Basic and acidic residues" evidence="12">
    <location>
        <begin position="353"/>
        <end position="367"/>
    </location>
</feature>